<feature type="compositionally biased region" description="Basic and acidic residues" evidence="1">
    <location>
        <begin position="475"/>
        <end position="494"/>
    </location>
</feature>
<feature type="domain" description="PIPK" evidence="2">
    <location>
        <begin position="89"/>
        <end position="450"/>
    </location>
</feature>
<protein>
    <submittedName>
        <fullName evidence="3">Oidioi.mRNA.OKI2018_I69.chr1.g3853.t1.cds</fullName>
    </submittedName>
</protein>
<dbReference type="Gene3D" id="3.30.800.10">
    <property type="entry name" value="Phosphatidylinositol Phosphate Kinase II Beta"/>
    <property type="match status" value="1"/>
</dbReference>
<dbReference type="PANTHER" id="PTHR23086">
    <property type="entry name" value="PHOSPHATIDYLINOSITOL-4-PHOSPHATE 5-KINASE"/>
    <property type="match status" value="1"/>
</dbReference>
<dbReference type="InterPro" id="IPR027484">
    <property type="entry name" value="PInositol-4-P-5-kinase_N"/>
</dbReference>
<feature type="region of interest" description="Disordered" evidence="1">
    <location>
        <begin position="328"/>
        <end position="349"/>
    </location>
</feature>
<accession>A0ABN7T4L0</accession>
<proteinExistence type="predicted"/>
<dbReference type="SUPFAM" id="SSF56104">
    <property type="entry name" value="SAICAR synthase-like"/>
    <property type="match status" value="1"/>
</dbReference>
<dbReference type="InterPro" id="IPR023610">
    <property type="entry name" value="PInositol-4/5-P-5/4-kinase"/>
</dbReference>
<keyword evidence="4" id="KW-1185">Reference proteome</keyword>
<dbReference type="Proteomes" id="UP001158576">
    <property type="component" value="Chromosome 1"/>
</dbReference>
<feature type="region of interest" description="Disordered" evidence="1">
    <location>
        <begin position="1"/>
        <end position="28"/>
    </location>
</feature>
<dbReference type="InterPro" id="IPR027483">
    <property type="entry name" value="PInositol-4-P-4/5-kinase_C_sf"/>
</dbReference>
<name>A0ABN7T4L0_OIKDI</name>
<dbReference type="InterPro" id="IPR002498">
    <property type="entry name" value="PInositol-4-P-4/5-kinase_core"/>
</dbReference>
<dbReference type="EMBL" id="OU015566">
    <property type="protein sequence ID" value="CAG5108557.1"/>
    <property type="molecule type" value="Genomic_DNA"/>
</dbReference>
<evidence type="ECO:0000259" key="2">
    <source>
        <dbReference type="SMART" id="SM00330"/>
    </source>
</evidence>
<gene>
    <name evidence="3" type="ORF">OKIOD_LOCUS12618</name>
</gene>
<dbReference type="SMART" id="SM00330">
    <property type="entry name" value="PIPKc"/>
    <property type="match status" value="1"/>
</dbReference>
<dbReference type="Pfam" id="PF01504">
    <property type="entry name" value="PIP5K"/>
    <property type="match status" value="1"/>
</dbReference>
<reference evidence="3 4" key="1">
    <citation type="submission" date="2021-04" db="EMBL/GenBank/DDBJ databases">
        <authorList>
            <person name="Bliznina A."/>
        </authorList>
    </citation>
    <scope>NUCLEOTIDE SEQUENCE [LARGE SCALE GENOMIC DNA]</scope>
</reference>
<dbReference type="Gene3D" id="3.30.810.10">
    <property type="entry name" value="2-Layer Sandwich"/>
    <property type="match status" value="1"/>
</dbReference>
<dbReference type="PANTHER" id="PTHR23086:SF101">
    <property type="entry name" value="LP03320P-RELATED"/>
    <property type="match status" value="1"/>
</dbReference>
<organism evidence="3 4">
    <name type="scientific">Oikopleura dioica</name>
    <name type="common">Tunicate</name>
    <dbReference type="NCBI Taxonomy" id="34765"/>
    <lineage>
        <taxon>Eukaryota</taxon>
        <taxon>Metazoa</taxon>
        <taxon>Chordata</taxon>
        <taxon>Tunicata</taxon>
        <taxon>Appendicularia</taxon>
        <taxon>Copelata</taxon>
        <taxon>Oikopleuridae</taxon>
        <taxon>Oikopleura</taxon>
    </lineage>
</organism>
<evidence type="ECO:0000313" key="3">
    <source>
        <dbReference type="EMBL" id="CAG5108557.1"/>
    </source>
</evidence>
<evidence type="ECO:0000256" key="1">
    <source>
        <dbReference type="SAM" id="MobiDB-lite"/>
    </source>
</evidence>
<feature type="compositionally biased region" description="Acidic residues" evidence="1">
    <location>
        <begin position="1"/>
        <end position="11"/>
    </location>
</feature>
<feature type="region of interest" description="Disordered" evidence="1">
    <location>
        <begin position="457"/>
        <end position="494"/>
    </location>
</feature>
<evidence type="ECO:0000313" key="4">
    <source>
        <dbReference type="Proteomes" id="UP001158576"/>
    </source>
</evidence>
<sequence length="494" mass="56307">MADEEQFDGLDELPSSPSPDTIKVGSTTMSLPTKLKGKKIKKKGHRRENNITGEVTFKKSSSEAIAGALQLGIAHSVGKLSERPERDVLMQDFEVVELIDFPTKGTTLTPPHEFGEFTFQSYAPLAMRYFRDIFDISVEGYIHSIIHEPLTAIGNPGASGSLFWITHDDEFIIKTVDNKEAEFLMNLLPGYFMNVQQNPRTLLPKFYGLYCVKKERKHIRVVVMNNLLPRDVEMHYKFDLKGSRYKRKANSKEQQKKSPTWKDLDFERIFDSKRISLVKESYNAMIETIKRDCLVLNSFSIMDYSFLMGVHKCSVGEIASMESMSLSASNSRGNSGTGSLVKRKRNKKSFHKRSALYSSPMEQVFTGSQVNLQLSQHKVDQNWGGIPALLPDGTQVLIYCGIIDILQCYKILKKTEHFFKSLYTNGDEISVVRPGFYAERFQDFLKNKVFIPQSKSSLPNPRQILEQGLEEELEDKPSKEEKTDVDHNKNGTYF</sequence>
<dbReference type="CDD" id="cd17301">
    <property type="entry name" value="PIPKc_PIP5KI"/>
    <property type="match status" value="1"/>
</dbReference>